<dbReference type="InterPro" id="IPR025657">
    <property type="entry name" value="RadC_JAB"/>
</dbReference>
<dbReference type="InterPro" id="IPR001405">
    <property type="entry name" value="UPF0758"/>
</dbReference>
<dbReference type="NCBIfam" id="TIGR00608">
    <property type="entry name" value="radc"/>
    <property type="match status" value="1"/>
</dbReference>
<evidence type="ECO:0000313" key="10">
    <source>
        <dbReference type="Proteomes" id="UP001623592"/>
    </source>
</evidence>
<dbReference type="RefSeq" id="WP_406789018.1">
    <property type="nucleotide sequence ID" value="NZ_JBJIAA010000016.1"/>
</dbReference>
<sequence>MNNNFKLTDLPVNERPRERLLRYGAETLSNSELIAIILGNGTSKENILSISTRILKVTGGLNGLLNSRADELVKVNGIGKAKAVQLLALGELSKRFKSYKSGQSYKILNSRDASKLVMDELKVFDKEHLYVIMLNTKNVVIKISDVSVGSLNSSIVHPREVYNEPIIKHAASIIICHNHPSGDPEPSIEDINITKRLQECGKIIGIELLDHIIIGDGVYISLKEKGIM</sequence>
<dbReference type="InterPro" id="IPR020891">
    <property type="entry name" value="UPF0758_CS"/>
</dbReference>
<evidence type="ECO:0000256" key="5">
    <source>
        <dbReference type="ARBA" id="ARBA00022833"/>
    </source>
</evidence>
<evidence type="ECO:0000256" key="4">
    <source>
        <dbReference type="ARBA" id="ARBA00022801"/>
    </source>
</evidence>
<evidence type="ECO:0000256" key="7">
    <source>
        <dbReference type="RuleBase" id="RU003797"/>
    </source>
</evidence>
<keyword evidence="4" id="KW-0378">Hydrolase</keyword>
<accession>A0ABW8TIH8</accession>
<reference evidence="9 10" key="1">
    <citation type="submission" date="2024-11" db="EMBL/GenBank/DDBJ databases">
        <authorList>
            <person name="Heng Y.C."/>
            <person name="Lim A.C.H."/>
            <person name="Lee J.K.Y."/>
            <person name="Kittelmann S."/>
        </authorList>
    </citation>
    <scope>NUCLEOTIDE SEQUENCE [LARGE SCALE GENOMIC DNA]</scope>
    <source>
        <strain evidence="9 10">WILCCON 0114</strain>
    </source>
</reference>
<keyword evidence="3" id="KW-0479">Metal-binding</keyword>
<dbReference type="Pfam" id="PF20582">
    <property type="entry name" value="UPF0758_N"/>
    <property type="match status" value="1"/>
</dbReference>
<evidence type="ECO:0000256" key="6">
    <source>
        <dbReference type="ARBA" id="ARBA00023049"/>
    </source>
</evidence>
<dbReference type="SUPFAM" id="SSF47781">
    <property type="entry name" value="RuvA domain 2-like"/>
    <property type="match status" value="1"/>
</dbReference>
<dbReference type="Pfam" id="PF04002">
    <property type="entry name" value="RadC"/>
    <property type="match status" value="1"/>
</dbReference>
<feature type="domain" description="MPN" evidence="8">
    <location>
        <begin position="106"/>
        <end position="228"/>
    </location>
</feature>
<dbReference type="PANTHER" id="PTHR30471:SF3">
    <property type="entry name" value="UPF0758 PROTEIN YEES-RELATED"/>
    <property type="match status" value="1"/>
</dbReference>
<evidence type="ECO:0000256" key="1">
    <source>
        <dbReference type="ARBA" id="ARBA00010243"/>
    </source>
</evidence>
<comment type="similarity">
    <text evidence="1 7">Belongs to the UPF0758 family.</text>
</comment>
<dbReference type="Proteomes" id="UP001623592">
    <property type="component" value="Unassembled WGS sequence"/>
</dbReference>
<keyword evidence="2" id="KW-0645">Protease</keyword>
<evidence type="ECO:0000256" key="3">
    <source>
        <dbReference type="ARBA" id="ARBA00022723"/>
    </source>
</evidence>
<keyword evidence="5" id="KW-0862">Zinc</keyword>
<gene>
    <name evidence="9" type="primary">radC</name>
    <name evidence="9" type="ORF">ACJDT4_18290</name>
</gene>
<protein>
    <submittedName>
        <fullName evidence="9">DNA repair protein RadC</fullName>
    </submittedName>
</protein>
<organism evidence="9 10">
    <name type="scientific">Clostridium neuense</name>
    <dbReference type="NCBI Taxonomy" id="1728934"/>
    <lineage>
        <taxon>Bacteria</taxon>
        <taxon>Bacillati</taxon>
        <taxon>Bacillota</taxon>
        <taxon>Clostridia</taxon>
        <taxon>Eubacteriales</taxon>
        <taxon>Clostridiaceae</taxon>
        <taxon>Clostridium</taxon>
    </lineage>
</organism>
<dbReference type="InterPro" id="IPR010994">
    <property type="entry name" value="RuvA_2-like"/>
</dbReference>
<dbReference type="PANTHER" id="PTHR30471">
    <property type="entry name" value="DNA REPAIR PROTEIN RADC"/>
    <property type="match status" value="1"/>
</dbReference>
<keyword evidence="6" id="KW-0482">Metalloprotease</keyword>
<dbReference type="PROSITE" id="PS01302">
    <property type="entry name" value="UPF0758"/>
    <property type="match status" value="1"/>
</dbReference>
<evidence type="ECO:0000256" key="2">
    <source>
        <dbReference type="ARBA" id="ARBA00022670"/>
    </source>
</evidence>
<dbReference type="Gene3D" id="3.40.140.10">
    <property type="entry name" value="Cytidine Deaminase, domain 2"/>
    <property type="match status" value="1"/>
</dbReference>
<name>A0ABW8TIH8_9CLOT</name>
<dbReference type="NCBIfam" id="NF000642">
    <property type="entry name" value="PRK00024.1"/>
    <property type="match status" value="1"/>
</dbReference>
<comment type="caution">
    <text evidence="9">The sequence shown here is derived from an EMBL/GenBank/DDBJ whole genome shotgun (WGS) entry which is preliminary data.</text>
</comment>
<dbReference type="CDD" id="cd08071">
    <property type="entry name" value="MPN_DUF2466"/>
    <property type="match status" value="1"/>
</dbReference>
<dbReference type="EMBL" id="JBJIAA010000016">
    <property type="protein sequence ID" value="MFL0252363.1"/>
    <property type="molecule type" value="Genomic_DNA"/>
</dbReference>
<dbReference type="InterPro" id="IPR037518">
    <property type="entry name" value="MPN"/>
</dbReference>
<keyword evidence="10" id="KW-1185">Reference proteome</keyword>
<proteinExistence type="inferred from homology"/>
<dbReference type="InterPro" id="IPR046778">
    <property type="entry name" value="UPF0758_N"/>
</dbReference>
<evidence type="ECO:0000259" key="8">
    <source>
        <dbReference type="PROSITE" id="PS50249"/>
    </source>
</evidence>
<evidence type="ECO:0000313" key="9">
    <source>
        <dbReference type="EMBL" id="MFL0252363.1"/>
    </source>
</evidence>
<dbReference type="PROSITE" id="PS50249">
    <property type="entry name" value="MPN"/>
    <property type="match status" value="1"/>
</dbReference>